<dbReference type="RefSeq" id="XP_010278267.1">
    <property type="nucleotide sequence ID" value="XM_010279965.2"/>
</dbReference>
<dbReference type="OMA" id="WARYNER"/>
<name>A0A1U8BLS7_NELNU</name>
<dbReference type="GO" id="GO:0009507">
    <property type="term" value="C:chloroplast"/>
    <property type="evidence" value="ECO:0000318"/>
    <property type="project" value="GO_Central"/>
</dbReference>
<dbReference type="AlphaFoldDB" id="A0A1U8BLS7"/>
<protein>
    <submittedName>
        <fullName evidence="3">Uncharacterized protein LOC104612525</fullName>
    </submittedName>
</protein>
<dbReference type="PANTHER" id="PTHR36374">
    <property type="entry name" value="OS01G0969000 PROTEIN"/>
    <property type="match status" value="1"/>
</dbReference>
<feature type="compositionally biased region" description="Basic and acidic residues" evidence="1">
    <location>
        <begin position="1"/>
        <end position="17"/>
    </location>
</feature>
<dbReference type="GeneID" id="104612525"/>
<dbReference type="KEGG" id="nnu:104612525"/>
<organism evidence="2 3">
    <name type="scientific">Nelumbo nucifera</name>
    <name type="common">Sacred lotus</name>
    <dbReference type="NCBI Taxonomy" id="4432"/>
    <lineage>
        <taxon>Eukaryota</taxon>
        <taxon>Viridiplantae</taxon>
        <taxon>Streptophyta</taxon>
        <taxon>Embryophyta</taxon>
        <taxon>Tracheophyta</taxon>
        <taxon>Spermatophyta</taxon>
        <taxon>Magnoliopsida</taxon>
        <taxon>Proteales</taxon>
        <taxon>Nelumbonaceae</taxon>
        <taxon>Nelumbo</taxon>
    </lineage>
</organism>
<dbReference type="Proteomes" id="UP000189703">
    <property type="component" value="Unplaced"/>
</dbReference>
<gene>
    <name evidence="3" type="primary">LOC104612525</name>
</gene>
<evidence type="ECO:0000256" key="1">
    <source>
        <dbReference type="SAM" id="MobiDB-lite"/>
    </source>
</evidence>
<dbReference type="eggNOG" id="ENOG502S7JH">
    <property type="taxonomic scope" value="Eukaryota"/>
</dbReference>
<proteinExistence type="predicted"/>
<dbReference type="PANTHER" id="PTHR36374:SF1">
    <property type="entry name" value="OS01G0969000 PROTEIN"/>
    <property type="match status" value="1"/>
</dbReference>
<evidence type="ECO:0000313" key="3">
    <source>
        <dbReference type="RefSeq" id="XP_010278267.1"/>
    </source>
</evidence>
<reference evidence="3" key="1">
    <citation type="submission" date="2025-08" db="UniProtKB">
        <authorList>
            <consortium name="RefSeq"/>
        </authorList>
    </citation>
    <scope>IDENTIFICATION</scope>
</reference>
<feature type="region of interest" description="Disordered" evidence="1">
    <location>
        <begin position="1"/>
        <end position="21"/>
    </location>
</feature>
<evidence type="ECO:0000313" key="2">
    <source>
        <dbReference type="Proteomes" id="UP000189703"/>
    </source>
</evidence>
<accession>A0A1U8BLS7</accession>
<sequence>MAESEENKAITSREAKQQKAQGPWFSLFPGFRIPFAPLKQETKVATTNTVDEESKAQKPEFVSLPDARQEYSPLKLEVDEAVQGSSSRVLWQVYALGGFMVLRWIWARWKERRAKDDSSGEPSPGDDGYL</sequence>
<keyword evidence="2" id="KW-1185">Reference proteome</keyword>
<dbReference type="OrthoDB" id="1892038at2759"/>
<dbReference type="STRING" id="4432.A0A1U8BLS7"/>